<feature type="transmembrane region" description="Helical" evidence="1">
    <location>
        <begin position="50"/>
        <end position="67"/>
    </location>
</feature>
<protein>
    <submittedName>
        <fullName evidence="2">Uncharacterized protein</fullName>
    </submittedName>
</protein>
<feature type="transmembrane region" description="Helical" evidence="1">
    <location>
        <begin position="140"/>
        <end position="160"/>
    </location>
</feature>
<comment type="caution">
    <text evidence="2">The sequence shown here is derived from an EMBL/GenBank/DDBJ whole genome shotgun (WGS) entry which is preliminary data.</text>
</comment>
<gene>
    <name evidence="2" type="ORF">H9729_00950</name>
</gene>
<dbReference type="Proteomes" id="UP000886750">
    <property type="component" value="Unassembled WGS sequence"/>
</dbReference>
<dbReference type="AlphaFoldDB" id="A0A9D1ZUW5"/>
<evidence type="ECO:0000256" key="1">
    <source>
        <dbReference type="SAM" id="Phobius"/>
    </source>
</evidence>
<proteinExistence type="predicted"/>
<organism evidence="2 3">
    <name type="scientific">Candidatus Borkfalkia excrementigallinarum</name>
    <dbReference type="NCBI Taxonomy" id="2838506"/>
    <lineage>
        <taxon>Bacteria</taxon>
        <taxon>Bacillati</taxon>
        <taxon>Bacillota</taxon>
        <taxon>Clostridia</taxon>
        <taxon>Christensenellales</taxon>
        <taxon>Christensenellaceae</taxon>
        <taxon>Candidatus Borkfalkia</taxon>
    </lineage>
</organism>
<dbReference type="EMBL" id="DXCQ01000009">
    <property type="protein sequence ID" value="HIY96235.1"/>
    <property type="molecule type" value="Genomic_DNA"/>
</dbReference>
<keyword evidence="1" id="KW-1133">Transmembrane helix</keyword>
<sequence>MEKDKVHSLLKAGGWLDIAGFALTLLLAAFTIFSMALMQRDWMSDTAYDAGEAIMAAGILSFVFVMVVLGESVALAVLLAFGCVGFVFGIRALRRAKGEPPVRTLGSVRTFLVFTIIHLVFFAMVGWLCCMPASENGILLLPALAMLLANLGCLAASLSVKAVCLRRLKRQISAG</sequence>
<reference evidence="2" key="1">
    <citation type="journal article" date="2021" name="PeerJ">
        <title>Extensive microbial diversity within the chicken gut microbiome revealed by metagenomics and culture.</title>
        <authorList>
            <person name="Gilroy R."/>
            <person name="Ravi A."/>
            <person name="Getino M."/>
            <person name="Pursley I."/>
            <person name="Horton D.L."/>
            <person name="Alikhan N.F."/>
            <person name="Baker D."/>
            <person name="Gharbi K."/>
            <person name="Hall N."/>
            <person name="Watson M."/>
            <person name="Adriaenssens E.M."/>
            <person name="Foster-Nyarko E."/>
            <person name="Jarju S."/>
            <person name="Secka A."/>
            <person name="Antonio M."/>
            <person name="Oren A."/>
            <person name="Chaudhuri R.R."/>
            <person name="La Ragione R."/>
            <person name="Hildebrand F."/>
            <person name="Pallen M.J."/>
        </authorList>
    </citation>
    <scope>NUCLEOTIDE SEQUENCE</scope>
    <source>
        <strain evidence="2">1345</strain>
    </source>
</reference>
<reference evidence="2" key="2">
    <citation type="submission" date="2021-04" db="EMBL/GenBank/DDBJ databases">
        <authorList>
            <person name="Gilroy R."/>
        </authorList>
    </citation>
    <scope>NUCLEOTIDE SEQUENCE</scope>
    <source>
        <strain evidence="2">1345</strain>
    </source>
</reference>
<feature type="transmembrane region" description="Helical" evidence="1">
    <location>
        <begin position="18"/>
        <end position="38"/>
    </location>
</feature>
<feature type="transmembrane region" description="Helical" evidence="1">
    <location>
        <begin position="111"/>
        <end position="134"/>
    </location>
</feature>
<name>A0A9D1ZUW5_9FIRM</name>
<accession>A0A9D1ZUW5</accession>
<keyword evidence="1" id="KW-0812">Transmembrane</keyword>
<evidence type="ECO:0000313" key="2">
    <source>
        <dbReference type="EMBL" id="HIY96235.1"/>
    </source>
</evidence>
<keyword evidence="1" id="KW-0472">Membrane</keyword>
<feature type="transmembrane region" description="Helical" evidence="1">
    <location>
        <begin position="73"/>
        <end position="90"/>
    </location>
</feature>
<evidence type="ECO:0000313" key="3">
    <source>
        <dbReference type="Proteomes" id="UP000886750"/>
    </source>
</evidence>